<feature type="signal peptide" evidence="1">
    <location>
        <begin position="1"/>
        <end position="33"/>
    </location>
</feature>
<accession>A0A7W8HTR1</accession>
<dbReference type="EMBL" id="JACHGA010000014">
    <property type="protein sequence ID" value="MBB5278135.1"/>
    <property type="molecule type" value="Genomic_DNA"/>
</dbReference>
<evidence type="ECO:0000313" key="3">
    <source>
        <dbReference type="Proteomes" id="UP000550895"/>
    </source>
</evidence>
<dbReference type="AlphaFoldDB" id="A0A7W8HTR1"/>
<feature type="chain" id="PRO_5030753609" evidence="1">
    <location>
        <begin position="34"/>
        <end position="204"/>
    </location>
</feature>
<sequence>MPITSAGCCRPLAAAFVSALVTVAPVTVAPAMAGPLLDAAIEAERLAAQNDARGAFEAIRSGLAAFSQTLPLTVPRALFVTEVPSAYRAYEAKAEPVFMTGEKLITYVEVTGLKWQPAPDNRRQSHFTVDLELTDDEGKTLALQKEFGNFTFTAHSDAVEVYTHLTLDVAGAKPGGYVLRYTVNDVIAERSTPFELPFTLKGKS</sequence>
<dbReference type="RefSeq" id="WP_183954718.1">
    <property type="nucleotide sequence ID" value="NZ_JACHGA010000014.1"/>
</dbReference>
<name>A0A7W8HTR1_9HYPH</name>
<dbReference type="Proteomes" id="UP000550895">
    <property type="component" value="Unassembled WGS sequence"/>
</dbReference>
<keyword evidence="3" id="KW-1185">Reference proteome</keyword>
<gene>
    <name evidence="2" type="ORF">HNR26_004231</name>
</gene>
<protein>
    <submittedName>
        <fullName evidence="2">Uncharacterized protein</fullName>
    </submittedName>
</protein>
<keyword evidence="1" id="KW-0732">Signal</keyword>
<comment type="caution">
    <text evidence="2">The sequence shown here is derived from an EMBL/GenBank/DDBJ whole genome shotgun (WGS) entry which is preliminary data.</text>
</comment>
<evidence type="ECO:0000313" key="2">
    <source>
        <dbReference type="EMBL" id="MBB5278135.1"/>
    </source>
</evidence>
<proteinExistence type="predicted"/>
<organism evidence="2 3">
    <name type="scientific">Rhizobium rosettiformans</name>
    <dbReference type="NCBI Taxonomy" id="1368430"/>
    <lineage>
        <taxon>Bacteria</taxon>
        <taxon>Pseudomonadati</taxon>
        <taxon>Pseudomonadota</taxon>
        <taxon>Alphaproteobacteria</taxon>
        <taxon>Hyphomicrobiales</taxon>
        <taxon>Rhizobiaceae</taxon>
        <taxon>Rhizobium/Agrobacterium group</taxon>
        <taxon>Rhizobium</taxon>
    </lineage>
</organism>
<reference evidence="2 3" key="1">
    <citation type="submission" date="2020-08" db="EMBL/GenBank/DDBJ databases">
        <title>Genomic Encyclopedia of Type Strains, Phase IV (KMG-IV): sequencing the most valuable type-strain genomes for metagenomic binning, comparative biology and taxonomic classification.</title>
        <authorList>
            <person name="Goeker M."/>
        </authorList>
    </citation>
    <scope>NUCLEOTIDE SEQUENCE [LARGE SCALE GENOMIC DNA]</scope>
    <source>
        <strain evidence="2 3">DSM 26376</strain>
    </source>
</reference>
<evidence type="ECO:0000256" key="1">
    <source>
        <dbReference type="SAM" id="SignalP"/>
    </source>
</evidence>